<evidence type="ECO:0000313" key="8">
    <source>
        <dbReference type="Proteomes" id="UP001203852"/>
    </source>
</evidence>
<dbReference type="InterPro" id="IPR052233">
    <property type="entry name" value="Rho-type_GEFs"/>
</dbReference>
<protein>
    <submittedName>
        <fullName evidence="7">Rho guanine nucleotide exchange factor 4</fullName>
    </submittedName>
</protein>
<dbReference type="Pfam" id="PF00610">
    <property type="entry name" value="DEP"/>
    <property type="match status" value="1"/>
</dbReference>
<feature type="compositionally biased region" description="Polar residues" evidence="3">
    <location>
        <begin position="184"/>
        <end position="194"/>
    </location>
</feature>
<accession>A0AAN6IHT1</accession>
<reference evidence="7" key="1">
    <citation type="journal article" date="2022" name="bioRxiv">
        <title>Deciphering the potential niche of two novel black yeast fungi from a biological soil crust based on their genomes, phenotypes, and melanin regulation.</title>
        <authorList>
            <consortium name="DOE Joint Genome Institute"/>
            <person name="Carr E.C."/>
            <person name="Barton Q."/>
            <person name="Grambo S."/>
            <person name="Sullivan M."/>
            <person name="Renfro C.M."/>
            <person name="Kuo A."/>
            <person name="Pangilinan J."/>
            <person name="Lipzen A."/>
            <person name="Keymanesh K."/>
            <person name="Savage E."/>
            <person name="Barry K."/>
            <person name="Grigoriev I.V."/>
            <person name="Riekhof W.R."/>
            <person name="Harris S.S."/>
        </authorList>
    </citation>
    <scope>NUCLEOTIDE SEQUENCE</scope>
    <source>
        <strain evidence="7">JF 03-4F</strain>
    </source>
</reference>
<dbReference type="InterPro" id="IPR036390">
    <property type="entry name" value="WH_DNA-bd_sf"/>
</dbReference>
<dbReference type="InterPro" id="IPR035899">
    <property type="entry name" value="DBL_dom_sf"/>
</dbReference>
<dbReference type="Gene3D" id="1.20.900.10">
    <property type="entry name" value="Dbl homology (DH) domain"/>
    <property type="match status" value="1"/>
</dbReference>
<keyword evidence="1" id="KW-0597">Phosphoprotein</keyword>
<evidence type="ECO:0000256" key="3">
    <source>
        <dbReference type="SAM" id="MobiDB-lite"/>
    </source>
</evidence>
<dbReference type="CDD" id="cd00160">
    <property type="entry name" value="RhoGEF"/>
    <property type="match status" value="1"/>
</dbReference>
<dbReference type="Proteomes" id="UP001203852">
    <property type="component" value="Unassembled WGS sequence"/>
</dbReference>
<keyword evidence="2" id="KW-0344">Guanine-nucleotide releasing factor</keyword>
<feature type="domain" description="CNH" evidence="6">
    <location>
        <begin position="914"/>
        <end position="1211"/>
    </location>
</feature>
<dbReference type="PROSITE" id="PS50186">
    <property type="entry name" value="DEP"/>
    <property type="match status" value="1"/>
</dbReference>
<dbReference type="GO" id="GO:0005085">
    <property type="term" value="F:guanyl-nucleotide exchange factor activity"/>
    <property type="evidence" value="ECO:0007669"/>
    <property type="project" value="UniProtKB-KW"/>
</dbReference>
<dbReference type="Gene3D" id="2.30.29.30">
    <property type="entry name" value="Pleckstrin-homology domain (PH domain)/Phosphotyrosine-binding domain (PTB)"/>
    <property type="match status" value="1"/>
</dbReference>
<dbReference type="EMBL" id="MU404350">
    <property type="protein sequence ID" value="KAI1617605.1"/>
    <property type="molecule type" value="Genomic_DNA"/>
</dbReference>
<dbReference type="InterPro" id="IPR011993">
    <property type="entry name" value="PH-like_dom_sf"/>
</dbReference>
<proteinExistence type="predicted"/>
<dbReference type="InterPro" id="IPR000219">
    <property type="entry name" value="DH_dom"/>
</dbReference>
<evidence type="ECO:0000256" key="1">
    <source>
        <dbReference type="ARBA" id="ARBA00022553"/>
    </source>
</evidence>
<feature type="region of interest" description="Disordered" evidence="3">
    <location>
        <begin position="1"/>
        <end position="351"/>
    </location>
</feature>
<name>A0AAN6IHT1_9EURO</name>
<feature type="region of interest" description="Disordered" evidence="3">
    <location>
        <begin position="493"/>
        <end position="513"/>
    </location>
</feature>
<evidence type="ECO:0000313" key="7">
    <source>
        <dbReference type="EMBL" id="KAI1617605.1"/>
    </source>
</evidence>
<dbReference type="SMART" id="SM00049">
    <property type="entry name" value="DEP"/>
    <property type="match status" value="1"/>
</dbReference>
<dbReference type="InterPro" id="IPR041675">
    <property type="entry name" value="PH_5"/>
</dbReference>
<evidence type="ECO:0000259" key="5">
    <source>
        <dbReference type="PROSITE" id="PS50186"/>
    </source>
</evidence>
<gene>
    <name evidence="7" type="ORF">EDD36DRAFT_6793</name>
</gene>
<dbReference type="GO" id="GO:0035556">
    <property type="term" value="P:intracellular signal transduction"/>
    <property type="evidence" value="ECO:0007669"/>
    <property type="project" value="InterPro"/>
</dbReference>
<dbReference type="InterPro" id="IPR001180">
    <property type="entry name" value="CNH_dom"/>
</dbReference>
<dbReference type="SMART" id="SM00325">
    <property type="entry name" value="RhoGEF"/>
    <property type="match status" value="1"/>
</dbReference>
<feature type="domain" description="DH" evidence="4">
    <location>
        <begin position="537"/>
        <end position="728"/>
    </location>
</feature>
<keyword evidence="8" id="KW-1185">Reference proteome</keyword>
<dbReference type="InterPro" id="IPR000591">
    <property type="entry name" value="DEP_dom"/>
</dbReference>
<feature type="compositionally biased region" description="Pro residues" evidence="3">
    <location>
        <begin position="123"/>
        <end position="141"/>
    </location>
</feature>
<sequence length="1241" mass="139810">MADYGGPESRYQGSRVPNYGGSGDHQRDAAFHNIFGGAPPPGRSHTMTTQPTNMYDGRLNSLNSGMQSQHTMSMRQGPPPPMRQMPQTYDRANGIAPGQPYINGTNSARPMPQNPGFPDRRAYPPPQRMDPRPGGGPPLPMPYDRSKPMPNRMPPPALNNDSYRSRSMVRPGEPTLGYRPPPSSFQQGTASAFRQQPYAAMGASRTTAQGRHIPDRIDDSRAMSMGSYALDRDHAQQLTSGRVVPGRRRESELDPFGDHASPSPDGSFTSSSSPAPSYGPSHQPRHRSEGNVPPRTVSSASAMSTTSVASGSSDMTGTTVDGSRSDSMVQRPPPSSNLSSSSQTTTTTAVPRKSPLVYPALLSRVASVFQERIGVGDRNKNDLSYKNAFTGAEAVDLIAYIIKTTDRNLALLLGRALDAQKFFHDVTYEHRLRDAPGEVYQFRETMGEEASSKDVNGVFTLLTECYSPTCTKDHLCYSIACPRRLEQQARLNLRPQPGLRHSNSRGSLHGDDDQEQKLWINSVPKEVADRIDDKEKKRQEVISELMYTERDFVKDLEYLRDFWIRPLRGHGSATSPIKEERREKFVRTVFGNCLEVLAVNGKFAEELSKRQKEQHVVHSIGDVFLKWVPQFDPFIKYGANQMYGKYEFEREKGANPAFSRFVDETERLKESRKLELNGYLTKPTTRLARYPLLLDNVLKYTKDDNPDKKDIPKAIGLIKDFLARVNAESGKAENHFNLLQLNQQLKWNALEYTDLKLTEENRVILTKMSFKKTPTDNAEVQVYLFDHAVLMCRVKVVNKRDELRVYRKPIPLELLVIAEMDQVIPRLGIAKRPSSSLIPGSKSSASSTPGQKDVYPITFRHLGKGAYELQLYATSITQRKKFIELVEAQQTKLRERSSNFYTKTILCEGFFNAQNRVNCLVPTDGGRKLVIGTDNGIYIADRWPKDKSIKPRRILDATQVSQIDTLEEYRLLLVLSNKTLTSYPFEALDATNQNPLATRPRKIQGHANFFKAGIGLGRHLVCSVKTSALSTTIKVYEPMDDLTKGKKKPAISKMFASGQDALKPFKEFYIPAESTSVHYLRSTLCVGCARGFEVVSLETTERQSLLDQADTSLDFVTRKENVKPIHIERLNGEFLLNYSDFSFFVNRNGWRARQDWKITWEGTPQAFALNYPYILAFEPSFIEIRHIETSELIHVMTGKNVRMLHSSTREVGLVVFSIPNKADSCADFVRLRRRDWRGCYC</sequence>
<feature type="compositionally biased region" description="Low complexity" evidence="3">
    <location>
        <begin position="296"/>
        <end position="313"/>
    </location>
</feature>
<dbReference type="SUPFAM" id="SSF48065">
    <property type="entry name" value="DBL homology domain (DH-domain)"/>
    <property type="match status" value="1"/>
</dbReference>
<dbReference type="PROSITE" id="PS50219">
    <property type="entry name" value="CNH"/>
    <property type="match status" value="1"/>
</dbReference>
<organism evidence="7 8">
    <name type="scientific">Exophiala viscosa</name>
    <dbReference type="NCBI Taxonomy" id="2486360"/>
    <lineage>
        <taxon>Eukaryota</taxon>
        <taxon>Fungi</taxon>
        <taxon>Dikarya</taxon>
        <taxon>Ascomycota</taxon>
        <taxon>Pezizomycotina</taxon>
        <taxon>Eurotiomycetes</taxon>
        <taxon>Chaetothyriomycetidae</taxon>
        <taxon>Chaetothyriales</taxon>
        <taxon>Herpotrichiellaceae</taxon>
        <taxon>Exophiala</taxon>
    </lineage>
</organism>
<dbReference type="Pfam" id="PF00780">
    <property type="entry name" value="CNH"/>
    <property type="match status" value="1"/>
</dbReference>
<dbReference type="FunFam" id="1.20.900.10:FF:000035">
    <property type="entry name" value="Rho guanyl nucleotide exchange factor"/>
    <property type="match status" value="1"/>
</dbReference>
<feature type="compositionally biased region" description="Polar residues" evidence="3">
    <location>
        <begin position="60"/>
        <end position="73"/>
    </location>
</feature>
<dbReference type="Gene3D" id="1.10.10.10">
    <property type="entry name" value="Winged helix-like DNA-binding domain superfamily/Winged helix DNA-binding domain"/>
    <property type="match status" value="1"/>
</dbReference>
<comment type="caution">
    <text evidence="7">The sequence shown here is derived from an EMBL/GenBank/DDBJ whole genome shotgun (WGS) entry which is preliminary data.</text>
</comment>
<dbReference type="SUPFAM" id="SSF46785">
    <property type="entry name" value="Winged helix' DNA-binding domain"/>
    <property type="match status" value="1"/>
</dbReference>
<evidence type="ECO:0000259" key="6">
    <source>
        <dbReference type="PROSITE" id="PS50219"/>
    </source>
</evidence>
<dbReference type="InterPro" id="IPR036388">
    <property type="entry name" value="WH-like_DNA-bd_sf"/>
</dbReference>
<dbReference type="FunFam" id="1.10.10.10:FF:000504">
    <property type="entry name" value="Rho guanyl nucleotide exchange factor"/>
    <property type="match status" value="1"/>
</dbReference>
<dbReference type="AlphaFoldDB" id="A0AAN6IHT1"/>
<feature type="compositionally biased region" description="Basic and acidic residues" evidence="3">
    <location>
        <begin position="212"/>
        <end position="221"/>
    </location>
</feature>
<dbReference type="SMART" id="SM00036">
    <property type="entry name" value="CNH"/>
    <property type="match status" value="1"/>
</dbReference>
<feature type="domain" description="DEP" evidence="5">
    <location>
        <begin position="369"/>
        <end position="444"/>
    </location>
</feature>
<dbReference type="CDD" id="cd04435">
    <property type="entry name" value="DEP_fRom2"/>
    <property type="match status" value="1"/>
</dbReference>
<evidence type="ECO:0000259" key="4">
    <source>
        <dbReference type="PROSITE" id="PS50010"/>
    </source>
</evidence>
<dbReference type="PANTHER" id="PTHR46572:SF2">
    <property type="entry name" value="RHO1 GDP-GTP EXCHANGE PROTEIN 1-RELATED"/>
    <property type="match status" value="1"/>
</dbReference>
<dbReference type="PROSITE" id="PS50010">
    <property type="entry name" value="DH_2"/>
    <property type="match status" value="1"/>
</dbReference>
<evidence type="ECO:0000256" key="2">
    <source>
        <dbReference type="ARBA" id="ARBA00022658"/>
    </source>
</evidence>
<dbReference type="PANTHER" id="PTHR46572">
    <property type="entry name" value="RHO1 GDP-GTP EXCHANGE PROTEIN 1-RELATED"/>
    <property type="match status" value="1"/>
</dbReference>
<feature type="compositionally biased region" description="Low complexity" evidence="3">
    <location>
        <begin position="336"/>
        <end position="348"/>
    </location>
</feature>
<feature type="compositionally biased region" description="Polar residues" evidence="3">
    <location>
        <begin position="314"/>
        <end position="328"/>
    </location>
</feature>
<feature type="compositionally biased region" description="Low complexity" evidence="3">
    <location>
        <begin position="261"/>
        <end position="281"/>
    </location>
</feature>
<dbReference type="Pfam" id="PF15405">
    <property type="entry name" value="PH_5"/>
    <property type="match status" value="1"/>
</dbReference>
<dbReference type="Pfam" id="PF00621">
    <property type="entry name" value="RhoGEF"/>
    <property type="match status" value="1"/>
</dbReference>